<gene>
    <name evidence="4" type="ORF">GCM10022388_04260</name>
</gene>
<feature type="chain" id="PRO_5046492888" description="Transglutaminase-like domain-containing protein" evidence="1">
    <location>
        <begin position="21"/>
        <end position="639"/>
    </location>
</feature>
<dbReference type="Pfam" id="PF12969">
    <property type="entry name" value="DUF3857"/>
    <property type="match status" value="1"/>
</dbReference>
<keyword evidence="5" id="KW-1185">Reference proteome</keyword>
<evidence type="ECO:0000259" key="3">
    <source>
        <dbReference type="Pfam" id="PF12969"/>
    </source>
</evidence>
<feature type="domain" description="DUF3857" evidence="3">
    <location>
        <begin position="117"/>
        <end position="221"/>
    </location>
</feature>
<dbReference type="Pfam" id="PF01841">
    <property type="entry name" value="Transglut_core"/>
    <property type="match status" value="1"/>
</dbReference>
<evidence type="ECO:0000313" key="4">
    <source>
        <dbReference type="EMBL" id="GAA4042523.1"/>
    </source>
</evidence>
<keyword evidence="1" id="KW-0732">Signal</keyword>
<accession>A0ABP7UGK6</accession>
<proteinExistence type="predicted"/>
<dbReference type="Gene3D" id="2.60.120.1130">
    <property type="match status" value="1"/>
</dbReference>
<evidence type="ECO:0000256" key="1">
    <source>
        <dbReference type="SAM" id="SignalP"/>
    </source>
</evidence>
<dbReference type="InterPro" id="IPR038765">
    <property type="entry name" value="Papain-like_cys_pep_sf"/>
</dbReference>
<dbReference type="SUPFAM" id="SSF54001">
    <property type="entry name" value="Cysteine proteinases"/>
    <property type="match status" value="1"/>
</dbReference>
<protein>
    <recommendedName>
        <fullName evidence="6">Transglutaminase-like domain-containing protein</fullName>
    </recommendedName>
</protein>
<name>A0ABP7UGK6_9FLAO</name>
<sequence>MKITTRFAILSLIIPTMVVAQKNIDPTPEDVVLAKKIRTTYDKDDVAILESTENVTFDLNKTESKVIVNHSINEKLMNINHRAAIQKYEFYDSESKIETFNLKYRNDKSVGSYVVDEFYKDNDLFYNDARVKHMVVNFPVQGYIYNYELEKKYEDVKYFTSLYFNDEFPVLKKQIVVTVPEWLNAELKEFNFDGAKITKSQTKDSKNNTIFTYTINDVPALYKEEDAPGRSYLYPHILVIAKSYKLKGKDVALFGSTADLYKWYKSLVDLMKDDTSVLKSKVTELTASAKTDEEKIKNIYYWVQDNIRYIAFEDGIAGFKPDESNHVFEKRYGDCKGMANLIKQMLKLAGFDARLTWIGTKHIAYDYKTPSLAVDNHMICTLFHKGKKYFLDGTEKFNSFGEYAERIQNKEVMIEDGDKYIIDKVPTASHESNKEIFKANLSIENEKLQGTCSKSYLGESRAQFLYIYSTFKNDKKNETLDNYLSKSEKNTLVTNIKTSDLKNRDAKLTIDYNVNVANKVSSFDNEMYVDLEYMNEFKGFELKDRKTDYQFDFKKNYESTISLAIPAGYSVTKIPTDLVVKEGNFDIALTFQKTDKEIIYKKSFIFKNGEIKASEMTKWNDFIKNLIANYNQQITFTKQ</sequence>
<comment type="caution">
    <text evidence="4">The sequence shown here is derived from an EMBL/GenBank/DDBJ whole genome shotgun (WGS) entry which is preliminary data.</text>
</comment>
<dbReference type="Proteomes" id="UP001500426">
    <property type="component" value="Unassembled WGS sequence"/>
</dbReference>
<evidence type="ECO:0008006" key="6">
    <source>
        <dbReference type="Google" id="ProtNLM"/>
    </source>
</evidence>
<dbReference type="InterPro" id="IPR024618">
    <property type="entry name" value="DUF3857"/>
</dbReference>
<evidence type="ECO:0000313" key="5">
    <source>
        <dbReference type="Proteomes" id="UP001500426"/>
    </source>
</evidence>
<dbReference type="RefSeq" id="WP_345089981.1">
    <property type="nucleotide sequence ID" value="NZ_BAABCS010000003.1"/>
</dbReference>
<reference evidence="5" key="1">
    <citation type="journal article" date="2019" name="Int. J. Syst. Evol. Microbiol.">
        <title>The Global Catalogue of Microorganisms (GCM) 10K type strain sequencing project: providing services to taxonomists for standard genome sequencing and annotation.</title>
        <authorList>
            <consortium name="The Broad Institute Genomics Platform"/>
            <consortium name="The Broad Institute Genome Sequencing Center for Infectious Disease"/>
            <person name="Wu L."/>
            <person name="Ma J."/>
        </authorList>
    </citation>
    <scope>NUCLEOTIDE SEQUENCE [LARGE SCALE GENOMIC DNA]</scope>
    <source>
        <strain evidence="5">JCM 17068</strain>
    </source>
</reference>
<evidence type="ECO:0000259" key="2">
    <source>
        <dbReference type="Pfam" id="PF01841"/>
    </source>
</evidence>
<dbReference type="EMBL" id="BAABCS010000003">
    <property type="protein sequence ID" value="GAA4042523.1"/>
    <property type="molecule type" value="Genomic_DNA"/>
</dbReference>
<feature type="signal peptide" evidence="1">
    <location>
        <begin position="1"/>
        <end position="20"/>
    </location>
</feature>
<dbReference type="Gene3D" id="2.60.40.3140">
    <property type="match status" value="1"/>
</dbReference>
<organism evidence="4 5">
    <name type="scientific">Flavobacterium chungnamense</name>
    <dbReference type="NCBI Taxonomy" id="706182"/>
    <lineage>
        <taxon>Bacteria</taxon>
        <taxon>Pseudomonadati</taxon>
        <taxon>Bacteroidota</taxon>
        <taxon>Flavobacteriia</taxon>
        <taxon>Flavobacteriales</taxon>
        <taxon>Flavobacteriaceae</taxon>
        <taxon>Flavobacterium</taxon>
    </lineage>
</organism>
<dbReference type="Gene3D" id="3.10.620.30">
    <property type="match status" value="1"/>
</dbReference>
<dbReference type="InterPro" id="IPR002931">
    <property type="entry name" value="Transglutaminase-like"/>
</dbReference>
<feature type="domain" description="Transglutaminase-like" evidence="2">
    <location>
        <begin position="282"/>
        <end position="356"/>
    </location>
</feature>